<dbReference type="GO" id="GO:0008531">
    <property type="term" value="F:riboflavin kinase activity"/>
    <property type="evidence" value="ECO:0007669"/>
    <property type="project" value="UniProtKB-EC"/>
</dbReference>
<evidence type="ECO:0000256" key="5">
    <source>
        <dbReference type="ARBA" id="ARBA00012393"/>
    </source>
</evidence>
<dbReference type="Pfam" id="PF01687">
    <property type="entry name" value="Flavokinase"/>
    <property type="match status" value="1"/>
</dbReference>
<dbReference type="PANTHER" id="PTHR22749:SF6">
    <property type="entry name" value="RIBOFLAVIN KINASE"/>
    <property type="match status" value="1"/>
</dbReference>
<dbReference type="InterPro" id="IPR023465">
    <property type="entry name" value="Riboflavin_kinase_dom_sf"/>
</dbReference>
<evidence type="ECO:0000256" key="14">
    <source>
        <dbReference type="ARBA" id="ARBA00022840"/>
    </source>
</evidence>
<evidence type="ECO:0000256" key="7">
    <source>
        <dbReference type="ARBA" id="ARBA00022630"/>
    </source>
</evidence>
<dbReference type="SUPFAM" id="SSF52374">
    <property type="entry name" value="Nucleotidylyl transferase"/>
    <property type="match status" value="2"/>
</dbReference>
<evidence type="ECO:0000256" key="8">
    <source>
        <dbReference type="ARBA" id="ARBA00022643"/>
    </source>
</evidence>
<reference evidence="19 20" key="1">
    <citation type="journal article" date="2016" name="Biochim. Biophys. Acta">
        <title>Characterization of red-shifted phycobilisomes isolated from the chlorophyll f-containing cyanobacterium Halomicronema hongdechloris.</title>
        <authorList>
            <person name="Li Y."/>
            <person name="Lin Y."/>
            <person name="Garvey C.J."/>
            <person name="Birch D."/>
            <person name="Corkery R.W."/>
            <person name="Loughlin P.C."/>
            <person name="Scheer H."/>
            <person name="Willows R.D."/>
            <person name="Chen M."/>
        </authorList>
    </citation>
    <scope>NUCLEOTIDE SEQUENCE [LARGE SCALE GENOMIC DNA]</scope>
    <source>
        <strain evidence="19 20">C2206</strain>
    </source>
</reference>
<evidence type="ECO:0000256" key="9">
    <source>
        <dbReference type="ARBA" id="ARBA00022679"/>
    </source>
</evidence>
<organism evidence="19 20">
    <name type="scientific">Halomicronema hongdechloris C2206</name>
    <dbReference type="NCBI Taxonomy" id="1641165"/>
    <lineage>
        <taxon>Bacteria</taxon>
        <taxon>Bacillati</taxon>
        <taxon>Cyanobacteriota</taxon>
        <taxon>Cyanophyceae</taxon>
        <taxon>Nodosilineales</taxon>
        <taxon>Nodosilineaceae</taxon>
        <taxon>Halomicronema</taxon>
    </lineage>
</organism>
<dbReference type="EC" id="2.7.7.2" evidence="5"/>
<evidence type="ECO:0000256" key="16">
    <source>
        <dbReference type="ARBA" id="ARBA00047880"/>
    </source>
</evidence>
<dbReference type="InterPro" id="IPR015865">
    <property type="entry name" value="Riboflavin_kinase_bac/euk"/>
</dbReference>
<dbReference type="UniPathway" id="UPA00277">
    <property type="reaction ID" value="UER00407"/>
</dbReference>
<keyword evidence="8" id="KW-0288">FMN</keyword>
<keyword evidence="20" id="KW-1185">Reference proteome</keyword>
<keyword evidence="13" id="KW-0274">FAD</keyword>
<dbReference type="Pfam" id="PF06574">
    <property type="entry name" value="FAD_syn"/>
    <property type="match status" value="2"/>
</dbReference>
<dbReference type="EC" id="2.7.1.26" evidence="4"/>
<evidence type="ECO:0000256" key="2">
    <source>
        <dbReference type="ARBA" id="ARBA00005201"/>
    </source>
</evidence>
<dbReference type="SMART" id="SM00904">
    <property type="entry name" value="Flavokinase"/>
    <property type="match status" value="1"/>
</dbReference>
<evidence type="ECO:0000256" key="3">
    <source>
        <dbReference type="ARBA" id="ARBA00010214"/>
    </source>
</evidence>
<evidence type="ECO:0000256" key="17">
    <source>
        <dbReference type="ARBA" id="ARBA00049494"/>
    </source>
</evidence>
<dbReference type="Proteomes" id="UP000191901">
    <property type="component" value="Chromosome"/>
</dbReference>
<keyword evidence="11" id="KW-0547">Nucleotide-binding</keyword>
<dbReference type="STRING" id="1641165.XM38_05475"/>
<dbReference type="KEGG" id="hhg:XM38_022480"/>
<evidence type="ECO:0000259" key="18">
    <source>
        <dbReference type="SMART" id="SM00904"/>
    </source>
</evidence>
<sequence>MWLTSSLSTAKTPTLIALGNFDGVHRGHQQVIQPVLEQRQRLATSPLSRQGMDAGSGSSSLGLSVQGYSDRQGLLFPSPTALVPSQPAELDTTATSQSLATVLTFYPHPQEFFSGLPRSLLTPLDEKALQLQSLGIEQLVLLPFNQELAQLSPQSFVDDILIHRLQAQHISVGEDFRFGHQRRGDVDYLQRLARHHGIAVTVVPLERRGQGRISSSRIRQALESGQLDEAEHLLGRPYQLSGRVVYGQRLGHQLGFPTANLHLSPDKFVPRCGVYSVQVYGAQDDLETGWPGVMNIGYRPTVNGVSRTIEVHLLKWQGDLYNRTLTVYLNSFIRPEHKFESLDHLKAQIQADCEAATAALMVGNCP</sequence>
<dbReference type="CDD" id="cd02064">
    <property type="entry name" value="FAD_synthetase_N"/>
    <property type="match status" value="1"/>
</dbReference>
<evidence type="ECO:0000256" key="15">
    <source>
        <dbReference type="ARBA" id="ARBA00023268"/>
    </source>
</evidence>
<accession>A0A1Z3HLZ4</accession>
<gene>
    <name evidence="19" type="primary">ribF</name>
    <name evidence="19" type="ORF">XM38_022480</name>
</gene>
<dbReference type="InterPro" id="IPR014729">
    <property type="entry name" value="Rossmann-like_a/b/a_fold"/>
</dbReference>
<keyword evidence="7" id="KW-0285">Flavoprotein</keyword>
<comment type="catalytic activity">
    <reaction evidence="17">
        <text>FMN + ATP + H(+) = FAD + diphosphate</text>
        <dbReference type="Rhea" id="RHEA:17237"/>
        <dbReference type="ChEBI" id="CHEBI:15378"/>
        <dbReference type="ChEBI" id="CHEBI:30616"/>
        <dbReference type="ChEBI" id="CHEBI:33019"/>
        <dbReference type="ChEBI" id="CHEBI:57692"/>
        <dbReference type="ChEBI" id="CHEBI:58210"/>
        <dbReference type="EC" id="2.7.7.2"/>
    </reaction>
</comment>
<dbReference type="PANTHER" id="PTHR22749">
    <property type="entry name" value="RIBOFLAVIN KINASE/FMN ADENYLYLTRANSFERASE"/>
    <property type="match status" value="1"/>
</dbReference>
<dbReference type="InterPro" id="IPR023468">
    <property type="entry name" value="Riboflavin_kinase"/>
</dbReference>
<dbReference type="Gene3D" id="3.40.50.620">
    <property type="entry name" value="HUPs"/>
    <property type="match status" value="1"/>
</dbReference>
<dbReference type="EMBL" id="CP021983">
    <property type="protein sequence ID" value="ASC71296.1"/>
    <property type="molecule type" value="Genomic_DNA"/>
</dbReference>
<dbReference type="InterPro" id="IPR015864">
    <property type="entry name" value="FAD_synthase"/>
</dbReference>
<dbReference type="Gene3D" id="2.40.30.30">
    <property type="entry name" value="Riboflavin kinase-like"/>
    <property type="match status" value="1"/>
</dbReference>
<evidence type="ECO:0000256" key="4">
    <source>
        <dbReference type="ARBA" id="ARBA00012105"/>
    </source>
</evidence>
<dbReference type="GO" id="GO:0006747">
    <property type="term" value="P:FAD biosynthetic process"/>
    <property type="evidence" value="ECO:0007669"/>
    <property type="project" value="UniProtKB-UniPathway"/>
</dbReference>
<dbReference type="RefSeq" id="WP_088429806.1">
    <property type="nucleotide sequence ID" value="NZ_CP021983.2"/>
</dbReference>
<keyword evidence="14" id="KW-0067">ATP-binding</keyword>
<evidence type="ECO:0000256" key="13">
    <source>
        <dbReference type="ARBA" id="ARBA00022827"/>
    </source>
</evidence>
<dbReference type="AlphaFoldDB" id="A0A1Z3HLZ4"/>
<name>A0A1Z3HLZ4_9CYAN</name>
<dbReference type="GO" id="GO:0009231">
    <property type="term" value="P:riboflavin biosynthetic process"/>
    <property type="evidence" value="ECO:0007669"/>
    <property type="project" value="InterPro"/>
</dbReference>
<evidence type="ECO:0000256" key="10">
    <source>
        <dbReference type="ARBA" id="ARBA00022695"/>
    </source>
</evidence>
<dbReference type="SUPFAM" id="SSF82114">
    <property type="entry name" value="Riboflavin kinase-like"/>
    <property type="match status" value="1"/>
</dbReference>
<evidence type="ECO:0000256" key="6">
    <source>
        <dbReference type="ARBA" id="ARBA00018483"/>
    </source>
</evidence>
<evidence type="ECO:0000313" key="19">
    <source>
        <dbReference type="EMBL" id="ASC71296.1"/>
    </source>
</evidence>
<dbReference type="NCBIfam" id="NF004160">
    <property type="entry name" value="PRK05627.1-3"/>
    <property type="match status" value="1"/>
</dbReference>
<dbReference type="OrthoDB" id="9803667at2"/>
<protein>
    <recommendedName>
        <fullName evidence="6">Bifunctional riboflavin kinase/FMN adenylyltransferase</fullName>
        <ecNumber evidence="4">2.7.1.26</ecNumber>
        <ecNumber evidence="5">2.7.7.2</ecNumber>
    </recommendedName>
</protein>
<comment type="pathway">
    <text evidence="1">Cofactor biosynthesis; FAD biosynthesis; FAD from FMN: step 1/1.</text>
</comment>
<evidence type="ECO:0000256" key="12">
    <source>
        <dbReference type="ARBA" id="ARBA00022777"/>
    </source>
</evidence>
<evidence type="ECO:0000256" key="11">
    <source>
        <dbReference type="ARBA" id="ARBA00022741"/>
    </source>
</evidence>
<comment type="similarity">
    <text evidence="3">Belongs to the RibF family.</text>
</comment>
<dbReference type="InterPro" id="IPR002606">
    <property type="entry name" value="Riboflavin_kinase_bac"/>
</dbReference>
<comment type="catalytic activity">
    <reaction evidence="16">
        <text>riboflavin + ATP = FMN + ADP + H(+)</text>
        <dbReference type="Rhea" id="RHEA:14357"/>
        <dbReference type="ChEBI" id="CHEBI:15378"/>
        <dbReference type="ChEBI" id="CHEBI:30616"/>
        <dbReference type="ChEBI" id="CHEBI:57986"/>
        <dbReference type="ChEBI" id="CHEBI:58210"/>
        <dbReference type="ChEBI" id="CHEBI:456216"/>
        <dbReference type="EC" id="2.7.1.26"/>
    </reaction>
</comment>
<keyword evidence="9" id="KW-0808">Transferase</keyword>
<dbReference type="GO" id="GO:0003919">
    <property type="term" value="F:FMN adenylyltransferase activity"/>
    <property type="evidence" value="ECO:0007669"/>
    <property type="project" value="UniProtKB-EC"/>
</dbReference>
<dbReference type="GO" id="GO:0005524">
    <property type="term" value="F:ATP binding"/>
    <property type="evidence" value="ECO:0007669"/>
    <property type="project" value="UniProtKB-KW"/>
</dbReference>
<evidence type="ECO:0000256" key="1">
    <source>
        <dbReference type="ARBA" id="ARBA00004726"/>
    </source>
</evidence>
<feature type="domain" description="Riboflavin kinase" evidence="18">
    <location>
        <begin position="233"/>
        <end position="361"/>
    </location>
</feature>
<keyword evidence="15" id="KW-0511">Multifunctional enzyme</keyword>
<dbReference type="NCBIfam" id="TIGR00083">
    <property type="entry name" value="ribF"/>
    <property type="match status" value="1"/>
</dbReference>
<proteinExistence type="inferred from homology"/>
<comment type="pathway">
    <text evidence="2">Cofactor biosynthesis; FMN biosynthesis; FMN from riboflavin (ATP route): step 1/1.</text>
</comment>
<dbReference type="UniPathway" id="UPA00276">
    <property type="reaction ID" value="UER00406"/>
</dbReference>
<evidence type="ECO:0000313" key="20">
    <source>
        <dbReference type="Proteomes" id="UP000191901"/>
    </source>
</evidence>
<keyword evidence="10" id="KW-0548">Nucleotidyltransferase</keyword>
<keyword evidence="12" id="KW-0418">Kinase</keyword>
<dbReference type="GO" id="GO:0009398">
    <property type="term" value="P:FMN biosynthetic process"/>
    <property type="evidence" value="ECO:0007669"/>
    <property type="project" value="UniProtKB-UniPathway"/>
</dbReference>